<evidence type="ECO:0000256" key="2">
    <source>
        <dbReference type="SAM" id="SignalP"/>
    </source>
</evidence>
<dbReference type="InterPro" id="IPR023614">
    <property type="entry name" value="Porin_dom_sf"/>
</dbReference>
<comment type="caution">
    <text evidence="4">The sequence shown here is derived from an EMBL/GenBank/DDBJ whole genome shotgun (WGS) entry which is preliminary data.</text>
</comment>
<feature type="domain" description="Porin" evidence="3">
    <location>
        <begin position="8"/>
        <end position="367"/>
    </location>
</feature>
<keyword evidence="5" id="KW-1185">Reference proteome</keyword>
<feature type="signal peptide" evidence="2">
    <location>
        <begin position="1"/>
        <end position="24"/>
    </location>
</feature>
<evidence type="ECO:0000313" key="5">
    <source>
        <dbReference type="Proteomes" id="UP001595528"/>
    </source>
</evidence>
<reference evidence="5" key="1">
    <citation type="journal article" date="2019" name="Int. J. Syst. Evol. Microbiol.">
        <title>The Global Catalogue of Microorganisms (GCM) 10K type strain sequencing project: providing services to taxonomists for standard genome sequencing and annotation.</title>
        <authorList>
            <consortium name="The Broad Institute Genomics Platform"/>
            <consortium name="The Broad Institute Genome Sequencing Center for Infectious Disease"/>
            <person name="Wu L."/>
            <person name="Ma J."/>
        </authorList>
    </citation>
    <scope>NUCLEOTIDE SEQUENCE [LARGE SCALE GENOMIC DNA]</scope>
    <source>
        <strain evidence="5">KCTC 42964</strain>
    </source>
</reference>
<evidence type="ECO:0000256" key="1">
    <source>
        <dbReference type="SAM" id="MobiDB-lite"/>
    </source>
</evidence>
<dbReference type="Proteomes" id="UP001595528">
    <property type="component" value="Unassembled WGS sequence"/>
</dbReference>
<protein>
    <submittedName>
        <fullName evidence="4">Porin</fullName>
    </submittedName>
</protein>
<dbReference type="Pfam" id="PF13609">
    <property type="entry name" value="Porin_4"/>
    <property type="match status" value="1"/>
</dbReference>
<dbReference type="Gene3D" id="2.40.160.10">
    <property type="entry name" value="Porin"/>
    <property type="match status" value="1"/>
</dbReference>
<feature type="chain" id="PRO_5045848664" evidence="2">
    <location>
        <begin position="25"/>
        <end position="396"/>
    </location>
</feature>
<feature type="region of interest" description="Disordered" evidence="1">
    <location>
        <begin position="49"/>
        <end position="69"/>
    </location>
</feature>
<gene>
    <name evidence="4" type="ORF">ACFOGJ_02955</name>
</gene>
<dbReference type="SUPFAM" id="SSF56935">
    <property type="entry name" value="Porins"/>
    <property type="match status" value="1"/>
</dbReference>
<proteinExistence type="predicted"/>
<dbReference type="RefSeq" id="WP_379897999.1">
    <property type="nucleotide sequence ID" value="NZ_JBHRTR010000007.1"/>
</dbReference>
<name>A0ABV7KVM5_9PROT</name>
<dbReference type="InterPro" id="IPR033900">
    <property type="entry name" value="Gram_neg_porin_domain"/>
</dbReference>
<organism evidence="4 5">
    <name type="scientific">Marinibaculum pumilum</name>
    <dbReference type="NCBI Taxonomy" id="1766165"/>
    <lineage>
        <taxon>Bacteria</taxon>
        <taxon>Pseudomonadati</taxon>
        <taxon>Pseudomonadota</taxon>
        <taxon>Alphaproteobacteria</taxon>
        <taxon>Rhodospirillales</taxon>
        <taxon>Rhodospirillaceae</taxon>
        <taxon>Marinibaculum</taxon>
    </lineage>
</organism>
<sequence>MRGTLLATTILAGTAVMAAGAAQAQDKAGPVELTVGGYMQGYMNYASQSDGAGPDNVSGTADDAPGHNRRNFGFLREGEIHFTGRTVLDNGLRVGVHVELEAEDDVNQIDESYVWFENNLGRIQFGKAYPASYIMFYGAPTPVDGLGINTPNFLPVNSSNSSGVGNLISTPATYVGVSKVEHLTYFTPRIVGIQLGVSYAPTACQAGNAGTNACGGSYAGQQVANVAGQAYDQLSVGANYVNTFGGFDVGVYGGYIQTENGVAAGAIGTNTGDMKQWGFGASVGYMGFTLGGGYRKSEDIGMTRGLDGWDWNVGLTYTTGPWTVGGQYGQTEYDLAPRTDDFNGASVGAQYELGPGINLGVAVQYFDWGTNSTNPAISVPATNEAWNVSAGTSLTF</sequence>
<evidence type="ECO:0000313" key="4">
    <source>
        <dbReference type="EMBL" id="MFC3226169.1"/>
    </source>
</evidence>
<accession>A0ABV7KVM5</accession>
<keyword evidence="2" id="KW-0732">Signal</keyword>
<dbReference type="EMBL" id="JBHRTR010000007">
    <property type="protein sequence ID" value="MFC3226169.1"/>
    <property type="molecule type" value="Genomic_DNA"/>
</dbReference>
<evidence type="ECO:0000259" key="3">
    <source>
        <dbReference type="Pfam" id="PF13609"/>
    </source>
</evidence>